<evidence type="ECO:0000313" key="1">
    <source>
        <dbReference type="EMBL" id="KAJ0086538.1"/>
    </source>
</evidence>
<proteinExistence type="predicted"/>
<reference evidence="2" key="1">
    <citation type="journal article" date="2023" name="G3 (Bethesda)">
        <title>Genome assembly and association tests identify interacting loci associated with vigor, precocity, and sex in interspecific pistachio rootstocks.</title>
        <authorList>
            <person name="Palmer W."/>
            <person name="Jacygrad E."/>
            <person name="Sagayaradj S."/>
            <person name="Cavanaugh K."/>
            <person name="Han R."/>
            <person name="Bertier L."/>
            <person name="Beede B."/>
            <person name="Kafkas S."/>
            <person name="Golino D."/>
            <person name="Preece J."/>
            <person name="Michelmore R."/>
        </authorList>
    </citation>
    <scope>NUCLEOTIDE SEQUENCE [LARGE SCALE GENOMIC DNA]</scope>
</reference>
<accession>A0ACC1AIP3</accession>
<keyword evidence="2" id="KW-1185">Reference proteome</keyword>
<dbReference type="Proteomes" id="UP001164250">
    <property type="component" value="Chromosome 10"/>
</dbReference>
<gene>
    <name evidence="1" type="ORF">Patl1_07654</name>
</gene>
<protein>
    <submittedName>
        <fullName evidence="1">Uncharacterized protein</fullName>
    </submittedName>
</protein>
<name>A0ACC1AIP3_9ROSI</name>
<comment type="caution">
    <text evidence="1">The sequence shown here is derived from an EMBL/GenBank/DDBJ whole genome shotgun (WGS) entry which is preliminary data.</text>
</comment>
<evidence type="ECO:0000313" key="2">
    <source>
        <dbReference type="Proteomes" id="UP001164250"/>
    </source>
</evidence>
<dbReference type="EMBL" id="CM047906">
    <property type="protein sequence ID" value="KAJ0086538.1"/>
    <property type="molecule type" value="Genomic_DNA"/>
</dbReference>
<sequence length="58" mass="6370">MTWLLLSTLSYSASTQNNNNNNNNNNNTIQSSKFKPAIKQSRVSHLAVGKAGDDNSIF</sequence>
<organism evidence="1 2">
    <name type="scientific">Pistacia atlantica</name>
    <dbReference type="NCBI Taxonomy" id="434234"/>
    <lineage>
        <taxon>Eukaryota</taxon>
        <taxon>Viridiplantae</taxon>
        <taxon>Streptophyta</taxon>
        <taxon>Embryophyta</taxon>
        <taxon>Tracheophyta</taxon>
        <taxon>Spermatophyta</taxon>
        <taxon>Magnoliopsida</taxon>
        <taxon>eudicotyledons</taxon>
        <taxon>Gunneridae</taxon>
        <taxon>Pentapetalae</taxon>
        <taxon>rosids</taxon>
        <taxon>malvids</taxon>
        <taxon>Sapindales</taxon>
        <taxon>Anacardiaceae</taxon>
        <taxon>Pistacia</taxon>
    </lineage>
</organism>